<dbReference type="InParanoid" id="A0A1S3IAL9"/>
<evidence type="ECO:0000256" key="4">
    <source>
        <dbReference type="ARBA" id="ARBA00022692"/>
    </source>
</evidence>
<organism evidence="11 12">
    <name type="scientific">Lingula anatina</name>
    <name type="common">Brachiopod</name>
    <name type="synonym">Lingula unguis</name>
    <dbReference type="NCBI Taxonomy" id="7574"/>
    <lineage>
        <taxon>Eukaryota</taxon>
        <taxon>Metazoa</taxon>
        <taxon>Spiralia</taxon>
        <taxon>Lophotrochozoa</taxon>
        <taxon>Brachiopoda</taxon>
        <taxon>Linguliformea</taxon>
        <taxon>Lingulata</taxon>
        <taxon>Lingulida</taxon>
        <taxon>Linguloidea</taxon>
        <taxon>Lingulidae</taxon>
        <taxon>Lingula</taxon>
    </lineage>
</organism>
<keyword evidence="7 9" id="KW-0472">Membrane</keyword>
<keyword evidence="3 9" id="KW-0813">Transport</keyword>
<comment type="function">
    <text evidence="1 9">May be involved in fusion of retrograde transport vesicles derived from an endocytic compartment with the Golgi complex.</text>
</comment>
<dbReference type="GO" id="GO:0012505">
    <property type="term" value="C:endomembrane system"/>
    <property type="evidence" value="ECO:0007669"/>
    <property type="project" value="UniProtKB-ARBA"/>
</dbReference>
<evidence type="ECO:0000256" key="9">
    <source>
        <dbReference type="RuleBase" id="RU363111"/>
    </source>
</evidence>
<evidence type="ECO:0000313" key="12">
    <source>
        <dbReference type="RefSeq" id="XP_013395307.1"/>
    </source>
</evidence>
<dbReference type="KEGG" id="lak:106162541"/>
<dbReference type="GO" id="GO:0016020">
    <property type="term" value="C:membrane"/>
    <property type="evidence" value="ECO:0007669"/>
    <property type="project" value="UniProtKB-SubCell"/>
</dbReference>
<dbReference type="PANTHER" id="PTHR23137:SF36">
    <property type="entry name" value="VESICLE TRANSPORT PROTEIN SFT2C"/>
    <property type="match status" value="1"/>
</dbReference>
<evidence type="ECO:0000256" key="8">
    <source>
        <dbReference type="ARBA" id="ARBA00025800"/>
    </source>
</evidence>
<evidence type="ECO:0000256" key="2">
    <source>
        <dbReference type="ARBA" id="ARBA00004141"/>
    </source>
</evidence>
<evidence type="ECO:0000256" key="1">
    <source>
        <dbReference type="ARBA" id="ARBA00003566"/>
    </source>
</evidence>
<dbReference type="FunCoup" id="A0A1S3IAL9">
    <property type="interactions" value="999"/>
</dbReference>
<evidence type="ECO:0000313" key="11">
    <source>
        <dbReference type="Proteomes" id="UP000085678"/>
    </source>
</evidence>
<comment type="subcellular location">
    <subcellularLocation>
        <location evidence="2 9">Membrane</location>
        <topology evidence="2 9">Multi-pass membrane protein</topology>
    </subcellularLocation>
</comment>
<keyword evidence="5 9" id="KW-0653">Protein transport</keyword>
<evidence type="ECO:0000256" key="5">
    <source>
        <dbReference type="ARBA" id="ARBA00022927"/>
    </source>
</evidence>
<protein>
    <recommendedName>
        <fullName evidence="9">Vesicle transport protein</fullName>
    </recommendedName>
</protein>
<evidence type="ECO:0000256" key="6">
    <source>
        <dbReference type="ARBA" id="ARBA00022989"/>
    </source>
</evidence>
<dbReference type="GO" id="GO:0015031">
    <property type="term" value="P:protein transport"/>
    <property type="evidence" value="ECO:0007669"/>
    <property type="project" value="UniProtKB-KW"/>
</dbReference>
<keyword evidence="4 9" id="KW-0812">Transmembrane</keyword>
<evidence type="ECO:0000256" key="10">
    <source>
        <dbReference type="SAM" id="MobiDB-lite"/>
    </source>
</evidence>
<dbReference type="GeneID" id="106162541"/>
<feature type="compositionally biased region" description="Polar residues" evidence="10">
    <location>
        <begin position="1"/>
        <end position="24"/>
    </location>
</feature>
<feature type="transmembrane region" description="Helical" evidence="9">
    <location>
        <begin position="164"/>
        <end position="185"/>
    </location>
</feature>
<keyword evidence="6 9" id="KW-1133">Transmembrane helix</keyword>
<keyword evidence="11" id="KW-1185">Reference proteome</keyword>
<dbReference type="InterPro" id="IPR007305">
    <property type="entry name" value="Vesicle_transpt_Got1/SFT2"/>
</dbReference>
<dbReference type="GO" id="GO:0005737">
    <property type="term" value="C:cytoplasm"/>
    <property type="evidence" value="ECO:0007669"/>
    <property type="project" value="UniProtKB-ARBA"/>
</dbReference>
<feature type="transmembrane region" description="Helical" evidence="9">
    <location>
        <begin position="75"/>
        <end position="96"/>
    </location>
</feature>
<dbReference type="Pfam" id="PF04178">
    <property type="entry name" value="Got1"/>
    <property type="match status" value="1"/>
</dbReference>
<dbReference type="OMA" id="GLMFFTR"/>
<name>A0A1S3IAL9_LINAN</name>
<feature type="transmembrane region" description="Helical" evidence="9">
    <location>
        <begin position="140"/>
        <end position="157"/>
    </location>
</feature>
<proteinExistence type="inferred from homology"/>
<dbReference type="RefSeq" id="XP_013395307.1">
    <property type="nucleotide sequence ID" value="XM_013539853.1"/>
</dbReference>
<gene>
    <name evidence="12" type="primary">LOC106162541</name>
</gene>
<evidence type="ECO:0000256" key="7">
    <source>
        <dbReference type="ARBA" id="ARBA00023136"/>
    </source>
</evidence>
<sequence>MASLNQQLQDYLKSQSSDSVSRSNGEGGGGYMSWFKGSSDPSTDGDITIDESANGWFGEAQKDPLLPSLSKKQRIFGFVGCVLMGIFCFTMASLYLPFLILKARKFALMYSLGSLFFVFSFSFLWGPTNHVKHLFSGQRILFSTAYFGSLFATLYCALVMRSTLFTICAAIFQIGALVWYIVSYIPGGQTGLKFFTKIFYSACSKTVQKTLPV</sequence>
<dbReference type="Proteomes" id="UP000085678">
    <property type="component" value="Unplaced"/>
</dbReference>
<dbReference type="OrthoDB" id="660759at2759"/>
<evidence type="ECO:0000256" key="3">
    <source>
        <dbReference type="ARBA" id="ARBA00022448"/>
    </source>
</evidence>
<dbReference type="PANTHER" id="PTHR23137">
    <property type="entry name" value="VESICLE TRANSPORT PROTEIN-RELATED"/>
    <property type="match status" value="1"/>
</dbReference>
<feature type="region of interest" description="Disordered" evidence="10">
    <location>
        <begin position="1"/>
        <end position="26"/>
    </location>
</feature>
<reference evidence="12" key="1">
    <citation type="submission" date="2025-08" db="UniProtKB">
        <authorList>
            <consortium name="RefSeq"/>
        </authorList>
    </citation>
    <scope>IDENTIFICATION</scope>
    <source>
        <tissue evidence="12">Gonads</tissue>
    </source>
</reference>
<dbReference type="GO" id="GO:0016192">
    <property type="term" value="P:vesicle-mediated transport"/>
    <property type="evidence" value="ECO:0007669"/>
    <property type="project" value="InterPro"/>
</dbReference>
<dbReference type="AlphaFoldDB" id="A0A1S3IAL9"/>
<comment type="similarity">
    <text evidence="8 9">Belongs to the SFT2 family.</text>
</comment>
<feature type="transmembrane region" description="Helical" evidence="9">
    <location>
        <begin position="108"/>
        <end position="128"/>
    </location>
</feature>
<dbReference type="InterPro" id="IPR011691">
    <property type="entry name" value="Vesicle_transpt_SFT2"/>
</dbReference>
<dbReference type="STRING" id="7574.A0A1S3IAL9"/>
<accession>A0A1S3IAL9</accession>